<dbReference type="Gene3D" id="1.10.600.10">
    <property type="entry name" value="Farnesyl Diphosphate Synthase"/>
    <property type="match status" value="1"/>
</dbReference>
<dbReference type="InterPro" id="IPR017827">
    <property type="entry name" value="HSQ_synthase_HpnC"/>
</dbReference>
<comment type="caution">
    <text evidence="1">The sequence shown here is derived from an EMBL/GenBank/DDBJ whole genome shotgun (WGS) entry which is preliminary data.</text>
</comment>
<sequence length="290" mass="31213">MPPDAPAPPALSSRAPAVEHPENFPVASWLCPPALRPTVRAIYHYARTADDLADEGTAPAAERLADLAAYRQALRLAMQGRVAADGPWAAVFGPLAAAIAQHGLPQPWLEALLDAFEQDVHGAPHPDRAALLAYCANSANPVGRLLLHLVGRGDDPQACAESDAICTALQLINFWQDLRVDLPRGRLYLPLADCAAHGLDPAGLLAGQAPPGLPRLVAELAAWARSLMLQGAGLPRRLPGRFAWEMRAVVQGGLMVLDRLAAQGHDALRQRPVLRRRDRLRLVGRVLTMR</sequence>
<evidence type="ECO:0000313" key="2">
    <source>
        <dbReference type="Proteomes" id="UP000643207"/>
    </source>
</evidence>
<dbReference type="InterPro" id="IPR033904">
    <property type="entry name" value="Trans_IPPS_HH"/>
</dbReference>
<gene>
    <name evidence="1" type="primary">hpnC</name>
    <name evidence="1" type="ORF">JI742_11375</name>
</gene>
<reference evidence="1 2" key="1">
    <citation type="submission" date="2021-01" db="EMBL/GenBank/DDBJ databases">
        <title>Piscinibacter sp. Jin2 Genome sequencing and assembly.</title>
        <authorList>
            <person name="Kim I."/>
        </authorList>
    </citation>
    <scope>NUCLEOTIDE SEQUENCE [LARGE SCALE GENOMIC DNA]</scope>
    <source>
        <strain evidence="1 2">Jin2</strain>
    </source>
</reference>
<dbReference type="EC" id="2.5.1.21" evidence="1"/>
<dbReference type="SFLD" id="SFLDS00005">
    <property type="entry name" value="Isoprenoid_Synthase_Type_I"/>
    <property type="match status" value="1"/>
</dbReference>
<accession>A0A9X0XF89</accession>
<dbReference type="NCBIfam" id="TIGR03464">
    <property type="entry name" value="HpnC"/>
    <property type="match status" value="1"/>
</dbReference>
<dbReference type="InterPro" id="IPR008949">
    <property type="entry name" value="Isoprenoid_synthase_dom_sf"/>
</dbReference>
<dbReference type="AlphaFoldDB" id="A0A9X0XF89"/>
<dbReference type="EMBL" id="JAERRA010000002">
    <property type="protein sequence ID" value="MBL0720486.1"/>
    <property type="molecule type" value="Genomic_DNA"/>
</dbReference>
<dbReference type="Proteomes" id="UP000643207">
    <property type="component" value="Unassembled WGS sequence"/>
</dbReference>
<proteinExistence type="predicted"/>
<protein>
    <submittedName>
        <fullName evidence="1">Squalene synthase HpnC</fullName>
        <ecNumber evidence="1">2.5.1.21</ecNumber>
    </submittedName>
</protein>
<organism evidence="1 2">
    <name type="scientific">Aquariibacter lacus</name>
    <dbReference type="NCBI Taxonomy" id="2801332"/>
    <lineage>
        <taxon>Bacteria</taxon>
        <taxon>Pseudomonadati</taxon>
        <taxon>Pseudomonadota</taxon>
        <taxon>Betaproteobacteria</taxon>
        <taxon>Burkholderiales</taxon>
        <taxon>Sphaerotilaceae</taxon>
        <taxon>Aquariibacter</taxon>
    </lineage>
</organism>
<dbReference type="InterPro" id="IPR002060">
    <property type="entry name" value="Squ/phyt_synthse"/>
</dbReference>
<dbReference type="GO" id="GO:0051996">
    <property type="term" value="F:squalene synthase [NAD(P)H] activity"/>
    <property type="evidence" value="ECO:0007669"/>
    <property type="project" value="UniProtKB-EC"/>
</dbReference>
<evidence type="ECO:0000313" key="1">
    <source>
        <dbReference type="EMBL" id="MBL0720486.1"/>
    </source>
</evidence>
<dbReference type="InterPro" id="IPR044843">
    <property type="entry name" value="Trans_IPPS_bact-type"/>
</dbReference>
<dbReference type="CDD" id="cd00683">
    <property type="entry name" value="Trans_IPPS_HH"/>
    <property type="match status" value="1"/>
</dbReference>
<keyword evidence="1" id="KW-0808">Transferase</keyword>
<dbReference type="PANTHER" id="PTHR31480">
    <property type="entry name" value="BIFUNCTIONAL LYCOPENE CYCLASE/PHYTOENE SYNTHASE"/>
    <property type="match status" value="1"/>
</dbReference>
<dbReference type="RefSeq" id="WP_201826961.1">
    <property type="nucleotide sequence ID" value="NZ_JAERRA010000002.1"/>
</dbReference>
<dbReference type="GO" id="GO:0004311">
    <property type="term" value="F:geranylgeranyl diphosphate synthase activity"/>
    <property type="evidence" value="ECO:0007669"/>
    <property type="project" value="InterPro"/>
</dbReference>
<dbReference type="Pfam" id="PF00494">
    <property type="entry name" value="SQS_PSY"/>
    <property type="match status" value="1"/>
</dbReference>
<dbReference type="GO" id="GO:0016114">
    <property type="term" value="P:terpenoid biosynthetic process"/>
    <property type="evidence" value="ECO:0007669"/>
    <property type="project" value="UniProtKB-ARBA"/>
</dbReference>
<dbReference type="SUPFAM" id="SSF48576">
    <property type="entry name" value="Terpenoid synthases"/>
    <property type="match status" value="1"/>
</dbReference>
<dbReference type="SFLD" id="SFLDG01212">
    <property type="entry name" value="Phytoene_synthase_like"/>
    <property type="match status" value="1"/>
</dbReference>
<name>A0A9X0XF89_9BURK</name>
<dbReference type="SFLD" id="SFLDG01018">
    <property type="entry name" value="Squalene/Phytoene_Synthase_Lik"/>
    <property type="match status" value="1"/>
</dbReference>
<keyword evidence="2" id="KW-1185">Reference proteome</keyword>